<protein>
    <submittedName>
        <fullName evidence="3">Beta-lactamase</fullName>
    </submittedName>
</protein>
<gene>
    <name evidence="3" type="ORF">EMCG_06928</name>
</gene>
<dbReference type="Proteomes" id="UP000034164">
    <property type="component" value="Unassembled WGS sequence"/>
</dbReference>
<dbReference type="Gene3D" id="3.40.710.10">
    <property type="entry name" value="DD-peptidase/beta-lactamase superfamily"/>
    <property type="match status" value="1"/>
</dbReference>
<dbReference type="InterPro" id="IPR050789">
    <property type="entry name" value="Diverse_Enzym_Activities"/>
</dbReference>
<keyword evidence="1" id="KW-0732">Signal</keyword>
<feature type="domain" description="Beta-lactamase-related" evidence="2">
    <location>
        <begin position="26"/>
        <end position="339"/>
    </location>
</feature>
<dbReference type="InterPro" id="IPR012338">
    <property type="entry name" value="Beta-lactam/transpept-like"/>
</dbReference>
<dbReference type="EMBL" id="LCZI01000263">
    <property type="protein sequence ID" value="KKZ67400.1"/>
    <property type="molecule type" value="Genomic_DNA"/>
</dbReference>
<dbReference type="SUPFAM" id="SSF56601">
    <property type="entry name" value="beta-lactamase/transpeptidase-like"/>
    <property type="match status" value="1"/>
</dbReference>
<feature type="chain" id="PRO_5002545907" evidence="1">
    <location>
        <begin position="23"/>
        <end position="401"/>
    </location>
</feature>
<evidence type="ECO:0000313" key="3">
    <source>
        <dbReference type="EMBL" id="KKZ67400.1"/>
    </source>
</evidence>
<evidence type="ECO:0000259" key="2">
    <source>
        <dbReference type="Pfam" id="PF00144"/>
    </source>
</evidence>
<proteinExistence type="predicted"/>
<feature type="signal peptide" evidence="1">
    <location>
        <begin position="1"/>
        <end position="22"/>
    </location>
</feature>
<reference evidence="4" key="1">
    <citation type="journal article" date="2015" name="PLoS Genet.">
        <title>The dynamic genome and transcriptome of the human fungal pathogen Blastomyces and close relative Emmonsia.</title>
        <authorList>
            <person name="Munoz J.F."/>
            <person name="Gauthier G.M."/>
            <person name="Desjardins C.A."/>
            <person name="Gallo J.E."/>
            <person name="Holder J."/>
            <person name="Sullivan T.D."/>
            <person name="Marty A.J."/>
            <person name="Carmen J.C."/>
            <person name="Chen Z."/>
            <person name="Ding L."/>
            <person name="Gujja S."/>
            <person name="Magrini V."/>
            <person name="Misas E."/>
            <person name="Mitreva M."/>
            <person name="Priest M."/>
            <person name="Saif S."/>
            <person name="Whiston E.A."/>
            <person name="Young S."/>
            <person name="Zeng Q."/>
            <person name="Goldman W.E."/>
            <person name="Mardis E.R."/>
            <person name="Taylor J.W."/>
            <person name="McEwen J.G."/>
            <person name="Clay O.K."/>
            <person name="Klein B.S."/>
            <person name="Cuomo C.A."/>
        </authorList>
    </citation>
    <scope>NUCLEOTIDE SEQUENCE [LARGE SCALE GENOMIC DNA]</scope>
    <source>
        <strain evidence="4">UAMH 3008</strain>
    </source>
</reference>
<accession>A0A0G2IAX6</accession>
<dbReference type="OrthoDB" id="5946976at2759"/>
<name>A0A0G2IAX6_9EURO</name>
<sequence>MWGAFTSLVGIGFLAIGALTQTQDTQILEHIRKEYNIPGLAAARIRASRLYKDAVGVRKVDDPTKLEATDIFHLGSNTKAMTGTLIGMLVDKGCLNWDLTLPDALPELAPIMSKGYQKTTIGMLGAHRTGIQDDSLTDAAFYQKLYDPLLTPLDGRLLMINRVLSKNPAGVPGEFFYDNTNYVILGRIIEKFVGDGASWEEITTEQLFKPLGMKCGFGTPPESSVISIDNPWGHIVNSSSDPPIPIGGPLIGRDNPPALNPAGRVHCDIDSYGKFIQLHLDGFHGRPNPLKIRPETFKKLHTPYPLLPSDTLAYTYGGWGYLDGSTSPWSNGLILSHAGSNRLNYVEAILAPNLGEKGEALITFMNVGNAIQGGTLPAGDASVDAFAAMLNGTLFPPPNKN</sequence>
<evidence type="ECO:0000313" key="4">
    <source>
        <dbReference type="Proteomes" id="UP000034164"/>
    </source>
</evidence>
<comment type="caution">
    <text evidence="3">The sequence shown here is derived from an EMBL/GenBank/DDBJ whole genome shotgun (WGS) entry which is preliminary data.</text>
</comment>
<dbReference type="AlphaFoldDB" id="A0A0G2IAX6"/>
<evidence type="ECO:0000256" key="1">
    <source>
        <dbReference type="SAM" id="SignalP"/>
    </source>
</evidence>
<dbReference type="InterPro" id="IPR001466">
    <property type="entry name" value="Beta-lactam-related"/>
</dbReference>
<dbReference type="VEuPathDB" id="FungiDB:EMCG_06928"/>
<dbReference type="PANTHER" id="PTHR43283">
    <property type="entry name" value="BETA-LACTAMASE-RELATED"/>
    <property type="match status" value="1"/>
</dbReference>
<organism evidence="3 4">
    <name type="scientific">[Emmonsia] crescens</name>
    <dbReference type="NCBI Taxonomy" id="73230"/>
    <lineage>
        <taxon>Eukaryota</taxon>
        <taxon>Fungi</taxon>
        <taxon>Dikarya</taxon>
        <taxon>Ascomycota</taxon>
        <taxon>Pezizomycotina</taxon>
        <taxon>Eurotiomycetes</taxon>
        <taxon>Eurotiomycetidae</taxon>
        <taxon>Onygenales</taxon>
        <taxon>Ajellomycetaceae</taxon>
        <taxon>Emergomyces</taxon>
    </lineage>
</organism>
<dbReference type="Pfam" id="PF00144">
    <property type="entry name" value="Beta-lactamase"/>
    <property type="match status" value="1"/>
</dbReference>